<evidence type="ECO:0000256" key="1">
    <source>
        <dbReference type="ARBA" id="ARBA00004496"/>
    </source>
</evidence>
<evidence type="ECO:0000259" key="16">
    <source>
        <dbReference type="PROSITE" id="PS50076"/>
    </source>
</evidence>
<dbReference type="PANTHER" id="PTHR43096">
    <property type="entry name" value="DNAJ HOMOLOG 1, MITOCHONDRIAL-RELATED"/>
    <property type="match status" value="1"/>
</dbReference>
<accession>A0A1U9NQP5</accession>
<feature type="repeat" description="CXXCXGXG motif" evidence="14">
    <location>
        <begin position="166"/>
        <end position="173"/>
    </location>
</feature>
<feature type="repeat" description="CXXCXGXG motif" evidence="14">
    <location>
        <begin position="204"/>
        <end position="211"/>
    </location>
</feature>
<dbReference type="NCBIfam" id="TIGR02349">
    <property type="entry name" value="DnaJ_bact"/>
    <property type="match status" value="1"/>
</dbReference>
<name>A0A1U9NQP5_9BACT</name>
<dbReference type="FunFam" id="2.10.230.10:FF:000002">
    <property type="entry name" value="Molecular chaperone DnaJ"/>
    <property type="match status" value="1"/>
</dbReference>
<dbReference type="CDD" id="cd10747">
    <property type="entry name" value="DnaJ_C"/>
    <property type="match status" value="1"/>
</dbReference>
<comment type="function">
    <text evidence="11 14">Participates actively in the response to hyperosmotic and heat shock by preventing the aggregation of stress-denatured proteins and by disaggregating proteins, also in an autonomous, DnaK-independent fashion. Unfolded proteins bind initially to DnaJ; upon interaction with the DnaJ-bound protein, DnaK hydrolyzes its bound ATP, resulting in the formation of a stable complex. GrpE releases ADP from DnaK; ATP binding to DnaK triggers the release of the substrate protein, thus completing the reaction cycle. Several rounds of ATP-dependent interactions between DnaJ, DnaK and GrpE are required for fully efficient folding. Also involved, together with DnaK and GrpE, in the DNA replication of plasmids through activation of initiation proteins.</text>
</comment>
<dbReference type="InterPro" id="IPR012724">
    <property type="entry name" value="DnaJ"/>
</dbReference>
<dbReference type="GO" id="GO:0009408">
    <property type="term" value="P:response to heat"/>
    <property type="evidence" value="ECO:0007669"/>
    <property type="project" value="InterPro"/>
</dbReference>
<dbReference type="Pfam" id="PF00226">
    <property type="entry name" value="DnaJ"/>
    <property type="match status" value="1"/>
</dbReference>
<keyword evidence="8 14" id="KW-0862">Zinc</keyword>
<dbReference type="CDD" id="cd06257">
    <property type="entry name" value="DnaJ"/>
    <property type="match status" value="1"/>
</dbReference>
<feature type="repeat" description="CXXCXGXG motif" evidence="14">
    <location>
        <begin position="190"/>
        <end position="197"/>
    </location>
</feature>
<evidence type="ECO:0000313" key="19">
    <source>
        <dbReference type="Proteomes" id="UP000189674"/>
    </source>
</evidence>
<dbReference type="RefSeq" id="WP_146663853.1">
    <property type="nucleotide sequence ID" value="NZ_CP019791.1"/>
</dbReference>
<keyword evidence="4 14" id="KW-0235">DNA replication</keyword>
<dbReference type="PROSITE" id="PS51188">
    <property type="entry name" value="ZF_CR"/>
    <property type="match status" value="1"/>
</dbReference>
<reference evidence="19" key="1">
    <citation type="submission" date="2017-02" db="EMBL/GenBank/DDBJ databases">
        <title>Comparative genomics and description of representatives of a novel lineage of planctomycetes thriving in anoxic sediments.</title>
        <authorList>
            <person name="Spring S."/>
            <person name="Bunk B."/>
            <person name="Sproer C."/>
        </authorList>
    </citation>
    <scope>NUCLEOTIDE SEQUENCE [LARGE SCALE GENOMIC DNA]</scope>
    <source>
        <strain evidence="19">ST-NAGAB-D1</strain>
    </source>
</reference>
<dbReference type="GO" id="GO:0005524">
    <property type="term" value="F:ATP binding"/>
    <property type="evidence" value="ECO:0007669"/>
    <property type="project" value="InterPro"/>
</dbReference>
<dbReference type="GO" id="GO:0005737">
    <property type="term" value="C:cytoplasm"/>
    <property type="evidence" value="ECO:0007669"/>
    <property type="project" value="UniProtKB-SubCell"/>
</dbReference>
<dbReference type="InterPro" id="IPR001305">
    <property type="entry name" value="HSP_DnaJ_Cys-rich_dom"/>
</dbReference>
<feature type="repeat" description="CXXCXGXG motif" evidence="14">
    <location>
        <begin position="149"/>
        <end position="156"/>
    </location>
</feature>
<evidence type="ECO:0000256" key="2">
    <source>
        <dbReference type="ARBA" id="ARBA00011738"/>
    </source>
</evidence>
<feature type="zinc finger region" description="CR-type" evidence="15">
    <location>
        <begin position="136"/>
        <end position="216"/>
    </location>
</feature>
<dbReference type="InterPro" id="IPR002939">
    <property type="entry name" value="DnaJ_C"/>
</dbReference>
<dbReference type="SMART" id="SM00271">
    <property type="entry name" value="DnaJ"/>
    <property type="match status" value="1"/>
</dbReference>
<dbReference type="InterPro" id="IPR001623">
    <property type="entry name" value="DnaJ_domain"/>
</dbReference>
<evidence type="ECO:0000256" key="9">
    <source>
        <dbReference type="ARBA" id="ARBA00023016"/>
    </source>
</evidence>
<dbReference type="InterPro" id="IPR036410">
    <property type="entry name" value="HSP_DnaJ_Cys-rich_dom_sf"/>
</dbReference>
<keyword evidence="6 14" id="KW-0677">Repeat</keyword>
<keyword evidence="10 14" id="KW-0143">Chaperone</keyword>
<dbReference type="InterPro" id="IPR008971">
    <property type="entry name" value="HSP40/DnaJ_pept-bd"/>
</dbReference>
<comment type="subcellular location">
    <subcellularLocation>
        <location evidence="1 14">Cytoplasm</location>
    </subcellularLocation>
</comment>
<dbReference type="Pfam" id="PF00684">
    <property type="entry name" value="DnaJ_CXXCXGXG"/>
    <property type="match status" value="1"/>
</dbReference>
<evidence type="ECO:0000256" key="11">
    <source>
        <dbReference type="ARBA" id="ARBA00053423"/>
    </source>
</evidence>
<feature type="domain" description="J" evidence="16">
    <location>
        <begin position="5"/>
        <end position="70"/>
    </location>
</feature>
<evidence type="ECO:0000256" key="10">
    <source>
        <dbReference type="ARBA" id="ARBA00023186"/>
    </source>
</evidence>
<feature type="binding site" evidence="14">
    <location>
        <position position="169"/>
    </location>
    <ligand>
        <name>Zn(2+)</name>
        <dbReference type="ChEBI" id="CHEBI:29105"/>
        <label>2</label>
    </ligand>
</feature>
<dbReference type="GO" id="GO:0031072">
    <property type="term" value="F:heat shock protein binding"/>
    <property type="evidence" value="ECO:0007669"/>
    <property type="project" value="InterPro"/>
</dbReference>
<keyword evidence="19" id="KW-1185">Reference proteome</keyword>
<feature type="domain" description="CR-type" evidence="17">
    <location>
        <begin position="136"/>
        <end position="216"/>
    </location>
</feature>
<evidence type="ECO:0000256" key="14">
    <source>
        <dbReference type="HAMAP-Rule" id="MF_01152"/>
    </source>
</evidence>
<dbReference type="PRINTS" id="PR00625">
    <property type="entry name" value="JDOMAIN"/>
</dbReference>
<keyword evidence="7 14" id="KW-0863">Zinc-finger</keyword>
<evidence type="ECO:0000256" key="12">
    <source>
        <dbReference type="ARBA" id="ARBA00061004"/>
    </source>
</evidence>
<dbReference type="GO" id="GO:0006260">
    <property type="term" value="P:DNA replication"/>
    <property type="evidence" value="ECO:0007669"/>
    <property type="project" value="UniProtKB-KW"/>
</dbReference>
<dbReference type="PROSITE" id="PS50076">
    <property type="entry name" value="DNAJ_2"/>
    <property type="match status" value="1"/>
</dbReference>
<feature type="binding site" evidence="14">
    <location>
        <position position="190"/>
    </location>
    <ligand>
        <name>Zn(2+)</name>
        <dbReference type="ChEBI" id="CHEBI:29105"/>
        <label>2</label>
    </ligand>
</feature>
<evidence type="ECO:0000256" key="3">
    <source>
        <dbReference type="ARBA" id="ARBA00022490"/>
    </source>
</evidence>
<protein>
    <recommendedName>
        <fullName evidence="13 14">Chaperone protein DnaJ</fullName>
    </recommendedName>
</protein>
<evidence type="ECO:0000256" key="8">
    <source>
        <dbReference type="ARBA" id="ARBA00022833"/>
    </source>
</evidence>
<evidence type="ECO:0000256" key="13">
    <source>
        <dbReference type="ARBA" id="ARBA00067609"/>
    </source>
</evidence>
<feature type="binding site" evidence="14">
    <location>
        <position position="204"/>
    </location>
    <ligand>
        <name>Zn(2+)</name>
        <dbReference type="ChEBI" id="CHEBI:29105"/>
        <label>1</label>
    </ligand>
</feature>
<comment type="similarity">
    <text evidence="12 14">Belongs to the DnaJ family.</text>
</comment>
<dbReference type="PANTHER" id="PTHR43096:SF52">
    <property type="entry name" value="DNAJ HOMOLOG 1, MITOCHONDRIAL-RELATED"/>
    <property type="match status" value="1"/>
</dbReference>
<keyword evidence="3 14" id="KW-0963">Cytoplasm</keyword>
<organism evidence="18 19">
    <name type="scientific">Anaerohalosphaera lusitana</name>
    <dbReference type="NCBI Taxonomy" id="1936003"/>
    <lineage>
        <taxon>Bacteria</taxon>
        <taxon>Pseudomonadati</taxon>
        <taxon>Planctomycetota</taxon>
        <taxon>Phycisphaerae</taxon>
        <taxon>Sedimentisphaerales</taxon>
        <taxon>Anaerohalosphaeraceae</taxon>
        <taxon>Anaerohalosphaera</taxon>
    </lineage>
</organism>
<dbReference type="InterPro" id="IPR036869">
    <property type="entry name" value="J_dom_sf"/>
</dbReference>
<dbReference type="SUPFAM" id="SSF57938">
    <property type="entry name" value="DnaJ/Hsp40 cysteine-rich domain"/>
    <property type="match status" value="1"/>
</dbReference>
<dbReference type="Pfam" id="PF01556">
    <property type="entry name" value="DnaJ_C"/>
    <property type="match status" value="1"/>
</dbReference>
<comment type="domain">
    <text evidence="14">The J domain is necessary and sufficient to stimulate DnaK ATPase activity. Zinc center 1 plays an important role in the autonomous, DnaK-independent chaperone activity of DnaJ. Zinc center 2 is essential for interaction with DnaK and for DnaJ activity.</text>
</comment>
<dbReference type="EMBL" id="CP019791">
    <property type="protein sequence ID" value="AQT70251.1"/>
    <property type="molecule type" value="Genomic_DNA"/>
</dbReference>
<evidence type="ECO:0000256" key="5">
    <source>
        <dbReference type="ARBA" id="ARBA00022723"/>
    </source>
</evidence>
<evidence type="ECO:0000256" key="15">
    <source>
        <dbReference type="PROSITE-ProRule" id="PRU00546"/>
    </source>
</evidence>
<evidence type="ECO:0000256" key="4">
    <source>
        <dbReference type="ARBA" id="ARBA00022705"/>
    </source>
</evidence>
<dbReference type="HAMAP" id="MF_01152">
    <property type="entry name" value="DnaJ"/>
    <property type="match status" value="1"/>
</dbReference>
<dbReference type="Gene3D" id="2.10.230.10">
    <property type="entry name" value="Heat shock protein DnaJ, cysteine-rich domain"/>
    <property type="match status" value="1"/>
</dbReference>
<sequence>MAKRDYYDVLGVKKDASADDIKRAYRRLAMKYHPDKNPDDKQAEEKFKECAEAYEVLSNPEKRQRYDQFGHEGLRGTGMHDYSHMNVQDIGDMFGDIFGDFFGGGRRRRTARPNAPTRGYDLETTVELTLSEIAEGAEKSIEFTRQDLCPECQGKGTAKGKKPATCNMCGGGGQVQKAGLGGFFQMVSTCPQCQGKGTVITDPCRKCHGKGQVPKKRVVTVKIPSGVHEGQGIRVTGEGEPGKNGGPRGDLYCYVRVKAHPFLMRDGNDLVATVPISFTQAALGARIDVPSLNGTKHLKVPPGTQHGNVFRIKGEGLPDLRTNRKGDELVKVAVEIPRNLTNEQEKLLREFAESENNDVLPESRGFFDKLKKYFGND</sequence>
<dbReference type="Gene3D" id="1.10.287.110">
    <property type="entry name" value="DnaJ domain"/>
    <property type="match status" value="1"/>
</dbReference>
<dbReference type="Gene3D" id="2.60.260.20">
    <property type="entry name" value="Urease metallochaperone UreE, N-terminal domain"/>
    <property type="match status" value="2"/>
</dbReference>
<dbReference type="FunFam" id="2.60.260.20:FF:000004">
    <property type="entry name" value="Molecular chaperone DnaJ"/>
    <property type="match status" value="1"/>
</dbReference>
<feature type="binding site" evidence="14">
    <location>
        <position position="152"/>
    </location>
    <ligand>
        <name>Zn(2+)</name>
        <dbReference type="ChEBI" id="CHEBI:29105"/>
        <label>1</label>
    </ligand>
</feature>
<dbReference type="STRING" id="1936003.STSP2_03457"/>
<dbReference type="SUPFAM" id="SSF46565">
    <property type="entry name" value="Chaperone J-domain"/>
    <property type="match status" value="1"/>
</dbReference>
<proteinExistence type="inferred from homology"/>
<evidence type="ECO:0000313" key="18">
    <source>
        <dbReference type="EMBL" id="AQT70251.1"/>
    </source>
</evidence>
<dbReference type="GO" id="GO:0051082">
    <property type="term" value="F:unfolded protein binding"/>
    <property type="evidence" value="ECO:0007669"/>
    <property type="project" value="UniProtKB-UniRule"/>
</dbReference>
<dbReference type="Proteomes" id="UP000189674">
    <property type="component" value="Chromosome"/>
</dbReference>
<feature type="binding site" evidence="14">
    <location>
        <position position="207"/>
    </location>
    <ligand>
        <name>Zn(2+)</name>
        <dbReference type="ChEBI" id="CHEBI:29105"/>
        <label>1</label>
    </ligand>
</feature>
<keyword evidence="5 14" id="KW-0479">Metal-binding</keyword>
<dbReference type="SUPFAM" id="SSF49493">
    <property type="entry name" value="HSP40/DnaJ peptide-binding domain"/>
    <property type="match status" value="2"/>
</dbReference>
<feature type="binding site" evidence="14">
    <location>
        <position position="149"/>
    </location>
    <ligand>
        <name>Zn(2+)</name>
        <dbReference type="ChEBI" id="CHEBI:29105"/>
        <label>1</label>
    </ligand>
</feature>
<dbReference type="FunFam" id="1.10.287.110:FF:000034">
    <property type="entry name" value="Chaperone protein DnaJ"/>
    <property type="match status" value="1"/>
</dbReference>
<feature type="binding site" evidence="14">
    <location>
        <position position="166"/>
    </location>
    <ligand>
        <name>Zn(2+)</name>
        <dbReference type="ChEBI" id="CHEBI:29105"/>
        <label>2</label>
    </ligand>
</feature>
<dbReference type="NCBIfam" id="NF008035">
    <property type="entry name" value="PRK10767.1"/>
    <property type="match status" value="1"/>
</dbReference>
<evidence type="ECO:0000256" key="7">
    <source>
        <dbReference type="ARBA" id="ARBA00022771"/>
    </source>
</evidence>
<comment type="cofactor">
    <cofactor evidence="14">
        <name>Zn(2+)</name>
        <dbReference type="ChEBI" id="CHEBI:29105"/>
    </cofactor>
    <text evidence="14">Binds 2 Zn(2+) ions per monomer.</text>
</comment>
<dbReference type="OrthoDB" id="9779889at2"/>
<gene>
    <name evidence="14 18" type="primary">dnaJ</name>
    <name evidence="18" type="ORF">STSP2_03457</name>
</gene>
<dbReference type="CDD" id="cd10719">
    <property type="entry name" value="DnaJ_zf"/>
    <property type="match status" value="1"/>
</dbReference>
<evidence type="ECO:0000256" key="6">
    <source>
        <dbReference type="ARBA" id="ARBA00022737"/>
    </source>
</evidence>
<dbReference type="GO" id="GO:0042026">
    <property type="term" value="P:protein refolding"/>
    <property type="evidence" value="ECO:0007669"/>
    <property type="project" value="TreeGrafter"/>
</dbReference>
<dbReference type="AlphaFoldDB" id="A0A1U9NQP5"/>
<comment type="subunit">
    <text evidence="2 14">Homodimer.</text>
</comment>
<evidence type="ECO:0000259" key="17">
    <source>
        <dbReference type="PROSITE" id="PS51188"/>
    </source>
</evidence>
<feature type="binding site" evidence="14">
    <location>
        <position position="193"/>
    </location>
    <ligand>
        <name>Zn(2+)</name>
        <dbReference type="ChEBI" id="CHEBI:29105"/>
        <label>2</label>
    </ligand>
</feature>
<dbReference type="KEGG" id="alus:STSP2_03457"/>
<dbReference type="GO" id="GO:0008270">
    <property type="term" value="F:zinc ion binding"/>
    <property type="evidence" value="ECO:0007669"/>
    <property type="project" value="UniProtKB-UniRule"/>
</dbReference>
<keyword evidence="9 14" id="KW-0346">Stress response</keyword>